<dbReference type="GO" id="GO:0003677">
    <property type="term" value="F:DNA binding"/>
    <property type="evidence" value="ECO:0007669"/>
    <property type="project" value="UniProtKB-KW"/>
</dbReference>
<dbReference type="Gene3D" id="1.10.150.130">
    <property type="match status" value="1"/>
</dbReference>
<protein>
    <submittedName>
        <fullName evidence="2">Integrase</fullName>
    </submittedName>
</protein>
<dbReference type="RefSeq" id="WP_052018702.1">
    <property type="nucleotide sequence ID" value="NZ_JFHN01000029.1"/>
</dbReference>
<gene>
    <name evidence="2" type="ORF">BG55_05545</name>
</gene>
<evidence type="ECO:0000313" key="3">
    <source>
        <dbReference type="Proteomes" id="UP000019918"/>
    </source>
</evidence>
<accession>A0A014NR80</accession>
<evidence type="ECO:0000313" key="2">
    <source>
        <dbReference type="EMBL" id="EXU76340.1"/>
    </source>
</evidence>
<reference evidence="2 3" key="1">
    <citation type="submission" date="2014-02" db="EMBL/GenBank/DDBJ databases">
        <title>Draft genome of Erwinia mallotivora strain BT-MARDI, a papaya dieback pathogen.</title>
        <authorList>
            <person name="Redzuan R."/>
            <person name="Abu Bakar N."/>
            <person name="Badrun R."/>
            <person name="Mohd Raih M.F."/>
            <person name="Rozano L."/>
            <person name="Mat Amin N."/>
        </authorList>
    </citation>
    <scope>NUCLEOTIDE SEQUENCE [LARGE SCALE GENOMIC DNA]</scope>
    <source>
        <strain evidence="2 3">BT-MARDI</strain>
    </source>
</reference>
<sequence length="86" mass="9817">MGRLSSRGIPGYDVAGEKQECKASTLIRIKKKKNARDVYDMAPEYREKQIVGHCKHPDIIRRCIENNINPHAGKIKVEDTKPEDID</sequence>
<name>A0A014NR80_9GAMM</name>
<organism evidence="2 3">
    <name type="scientific">Erwinia mallotivora</name>
    <dbReference type="NCBI Taxonomy" id="69222"/>
    <lineage>
        <taxon>Bacteria</taxon>
        <taxon>Pseudomonadati</taxon>
        <taxon>Pseudomonadota</taxon>
        <taxon>Gammaproteobacteria</taxon>
        <taxon>Enterobacterales</taxon>
        <taxon>Erwiniaceae</taxon>
        <taxon>Erwinia</taxon>
    </lineage>
</organism>
<dbReference type="Proteomes" id="UP000019918">
    <property type="component" value="Unassembled WGS sequence"/>
</dbReference>
<dbReference type="PATRIC" id="fig|69222.5.peg.1147"/>
<keyword evidence="3" id="KW-1185">Reference proteome</keyword>
<dbReference type="EMBL" id="JFHN01000029">
    <property type="protein sequence ID" value="EXU76340.1"/>
    <property type="molecule type" value="Genomic_DNA"/>
</dbReference>
<proteinExistence type="predicted"/>
<evidence type="ECO:0000256" key="1">
    <source>
        <dbReference type="ARBA" id="ARBA00023125"/>
    </source>
</evidence>
<dbReference type="AlphaFoldDB" id="A0A014NR80"/>
<comment type="caution">
    <text evidence="2">The sequence shown here is derived from an EMBL/GenBank/DDBJ whole genome shotgun (WGS) entry which is preliminary data.</text>
</comment>
<keyword evidence="1" id="KW-0238">DNA-binding</keyword>
<dbReference type="InterPro" id="IPR010998">
    <property type="entry name" value="Integrase_recombinase_N"/>
</dbReference>